<gene>
    <name evidence="1" type="ORF">FF041_02150</name>
</gene>
<evidence type="ECO:0000313" key="1">
    <source>
        <dbReference type="EMBL" id="MQS99041.1"/>
    </source>
</evidence>
<comment type="caution">
    <text evidence="1">The sequence shown here is derived from an EMBL/GenBank/DDBJ whole genome shotgun (WGS) entry which is preliminary data.</text>
</comment>
<keyword evidence="2" id="KW-1185">Reference proteome</keyword>
<protein>
    <submittedName>
        <fullName evidence="1">Uncharacterized protein</fullName>
    </submittedName>
</protein>
<dbReference type="EMBL" id="VCLA01000017">
    <property type="protein sequence ID" value="MQS99041.1"/>
    <property type="molecule type" value="Genomic_DNA"/>
</dbReference>
<dbReference type="Proteomes" id="UP000419138">
    <property type="component" value="Unassembled WGS sequence"/>
</dbReference>
<name>A0A646KA14_STRJU</name>
<dbReference type="RefSeq" id="WP_153520764.1">
    <property type="nucleotide sequence ID" value="NZ_JBEPDZ010000089.1"/>
</dbReference>
<evidence type="ECO:0000313" key="2">
    <source>
        <dbReference type="Proteomes" id="UP000419138"/>
    </source>
</evidence>
<organism evidence="1 2">
    <name type="scientific">Streptomyces jumonjinensis</name>
    <dbReference type="NCBI Taxonomy" id="1945"/>
    <lineage>
        <taxon>Bacteria</taxon>
        <taxon>Bacillati</taxon>
        <taxon>Actinomycetota</taxon>
        <taxon>Actinomycetes</taxon>
        <taxon>Kitasatosporales</taxon>
        <taxon>Streptomycetaceae</taxon>
        <taxon>Streptomyces</taxon>
    </lineage>
</organism>
<reference evidence="1 2" key="1">
    <citation type="submission" date="2019-05" db="EMBL/GenBank/DDBJ databases">
        <title>Comparative genomics and metabolomics analyses of clavulanic acid producing Streptomyces species provides insight into specialized metabolism and evolution of beta-lactam biosynthetic gene clusters.</title>
        <authorList>
            <person name="Moore M.A."/>
            <person name="Cruz-Morales P."/>
            <person name="Barona Gomez F."/>
            <person name="Kapil T."/>
        </authorList>
    </citation>
    <scope>NUCLEOTIDE SEQUENCE [LARGE SCALE GENOMIC DNA]</scope>
    <source>
        <strain evidence="1 2">NRRL 5741</strain>
    </source>
</reference>
<proteinExistence type="predicted"/>
<sequence length="71" mass="7860">MTTDYRWTASYWDGRTTRDAHSTLTAPANATETDVRAQALSALRRSCLVDMVFTLTIEAIPTSNGTLHQTV</sequence>
<dbReference type="AlphaFoldDB" id="A0A646KA14"/>
<accession>A0A646KA14</accession>